<evidence type="ECO:0000256" key="2">
    <source>
        <dbReference type="ARBA" id="ARBA00022448"/>
    </source>
</evidence>
<keyword evidence="2" id="KW-0813">Transport</keyword>
<evidence type="ECO:0000256" key="3">
    <source>
        <dbReference type="ARBA" id="ARBA00022729"/>
    </source>
</evidence>
<dbReference type="AlphaFoldDB" id="A0A7X5XPC9"/>
<dbReference type="Gene3D" id="3.40.190.10">
    <property type="entry name" value="Periplasmic binding protein-like II"/>
    <property type="match status" value="2"/>
</dbReference>
<accession>A0A7X5XPC9</accession>
<dbReference type="PROSITE" id="PS51257">
    <property type="entry name" value="PROKAR_LIPOPROTEIN"/>
    <property type="match status" value="1"/>
</dbReference>
<dbReference type="GO" id="GO:0015768">
    <property type="term" value="P:maltose transport"/>
    <property type="evidence" value="ECO:0007669"/>
    <property type="project" value="TreeGrafter"/>
</dbReference>
<proteinExistence type="inferred from homology"/>
<dbReference type="EMBL" id="JAATIT010000001">
    <property type="protein sequence ID" value="NJB87891.1"/>
    <property type="molecule type" value="Genomic_DNA"/>
</dbReference>
<dbReference type="GO" id="GO:0042956">
    <property type="term" value="P:maltodextrin transmembrane transport"/>
    <property type="evidence" value="ECO:0007669"/>
    <property type="project" value="TreeGrafter"/>
</dbReference>
<gene>
    <name evidence="5" type="ORF">GGR90_000043</name>
</gene>
<name>A0A7X5XPC9_9SPHN</name>
<dbReference type="InterPro" id="IPR006059">
    <property type="entry name" value="SBP"/>
</dbReference>
<evidence type="ECO:0000256" key="1">
    <source>
        <dbReference type="ARBA" id="ARBA00008520"/>
    </source>
</evidence>
<reference evidence="5 6" key="1">
    <citation type="submission" date="2020-03" db="EMBL/GenBank/DDBJ databases">
        <title>Genomic Encyclopedia of Type Strains, Phase IV (KMG-IV): sequencing the most valuable type-strain genomes for metagenomic binning, comparative biology and taxonomic classification.</title>
        <authorList>
            <person name="Goeker M."/>
        </authorList>
    </citation>
    <scope>NUCLEOTIDE SEQUENCE [LARGE SCALE GENOMIC DNA]</scope>
    <source>
        <strain evidence="5 6">DSM 25229</strain>
    </source>
</reference>
<evidence type="ECO:0000313" key="5">
    <source>
        <dbReference type="EMBL" id="NJB87891.1"/>
    </source>
</evidence>
<dbReference type="Pfam" id="PF13416">
    <property type="entry name" value="SBP_bac_8"/>
    <property type="match status" value="1"/>
</dbReference>
<protein>
    <submittedName>
        <fullName evidence="5">Multiple sugar transport system substrate-binding protein</fullName>
    </submittedName>
</protein>
<comment type="similarity">
    <text evidence="1">Belongs to the bacterial solute-binding protein 1 family.</text>
</comment>
<dbReference type="RefSeq" id="WP_167918331.1">
    <property type="nucleotide sequence ID" value="NZ_JAATIT010000001.1"/>
</dbReference>
<feature type="signal peptide" evidence="4">
    <location>
        <begin position="1"/>
        <end position="28"/>
    </location>
</feature>
<evidence type="ECO:0000313" key="6">
    <source>
        <dbReference type="Proteomes" id="UP000535078"/>
    </source>
</evidence>
<evidence type="ECO:0000256" key="4">
    <source>
        <dbReference type="SAM" id="SignalP"/>
    </source>
</evidence>
<dbReference type="GO" id="GO:0055052">
    <property type="term" value="C:ATP-binding cassette (ABC) transporter complex, substrate-binding subunit-containing"/>
    <property type="evidence" value="ECO:0007669"/>
    <property type="project" value="TreeGrafter"/>
</dbReference>
<dbReference type="PANTHER" id="PTHR30061">
    <property type="entry name" value="MALTOSE-BINDING PERIPLASMIC PROTEIN"/>
    <property type="match status" value="1"/>
</dbReference>
<keyword evidence="3 4" id="KW-0732">Signal</keyword>
<comment type="caution">
    <text evidence="5">The sequence shown here is derived from an EMBL/GenBank/DDBJ whole genome shotgun (WGS) entry which is preliminary data.</text>
</comment>
<dbReference type="PANTHER" id="PTHR30061:SF50">
    <property type="entry name" value="MALTOSE_MALTODEXTRIN-BINDING PERIPLASMIC PROTEIN"/>
    <property type="match status" value="1"/>
</dbReference>
<sequence length="422" mass="45463">MQLTRRHMTGALAALPLAPLLGGCGARADDTLTIWAMGNEAASLPALLGGIAWPADAPPIAVQPLPWTAAHEKLLTGFAGGSLPSVGQVGNSWIAELAAIGAIEPVPPYARRLLADQFGAVIDTNRIAGKTWGVPWYVDTRLQFYRKDLFARAGYGAPPPEWTEWKAALHKVKKQAGDGNYALLYPLNEYEQLTTLALSAGARMLRDEGGRGAFSEPEFKAALAFYKSLFDEELAPKVSMAQISNVWTEFGRGHFSLFLSGPWTIGDMKKRLAPALQDDWGTAVNPGPDGIGSAAPGGSSLVVFAGGAHDKASWDLVARLTASVAQLALHEATGDLPARRSVWTAAGLMHDPAVAPFRVQLERATALPKVPEWERIVTEMQVVAERMVRGQYSVDAAAKEIDARADRLLEKRRWMLSQGRAL</sequence>
<dbReference type="SUPFAM" id="SSF53850">
    <property type="entry name" value="Periplasmic binding protein-like II"/>
    <property type="match status" value="1"/>
</dbReference>
<feature type="chain" id="PRO_5030748868" evidence="4">
    <location>
        <begin position="29"/>
        <end position="422"/>
    </location>
</feature>
<keyword evidence="5" id="KW-0762">Sugar transport</keyword>
<keyword evidence="6" id="KW-1185">Reference proteome</keyword>
<dbReference type="GO" id="GO:1901982">
    <property type="term" value="F:maltose binding"/>
    <property type="evidence" value="ECO:0007669"/>
    <property type="project" value="TreeGrafter"/>
</dbReference>
<organism evidence="5 6">
    <name type="scientific">Sphingopyxis italica</name>
    <dbReference type="NCBI Taxonomy" id="1129133"/>
    <lineage>
        <taxon>Bacteria</taxon>
        <taxon>Pseudomonadati</taxon>
        <taxon>Pseudomonadota</taxon>
        <taxon>Alphaproteobacteria</taxon>
        <taxon>Sphingomonadales</taxon>
        <taxon>Sphingomonadaceae</taxon>
        <taxon>Sphingopyxis</taxon>
    </lineage>
</organism>
<dbReference type="Proteomes" id="UP000535078">
    <property type="component" value="Unassembled WGS sequence"/>
</dbReference>